<evidence type="ECO:0000313" key="3">
    <source>
        <dbReference type="Proteomes" id="UP000077266"/>
    </source>
</evidence>
<organism evidence="2 3">
    <name type="scientific">Exidia glandulosa HHB12029</name>
    <dbReference type="NCBI Taxonomy" id="1314781"/>
    <lineage>
        <taxon>Eukaryota</taxon>
        <taxon>Fungi</taxon>
        <taxon>Dikarya</taxon>
        <taxon>Basidiomycota</taxon>
        <taxon>Agaricomycotina</taxon>
        <taxon>Agaricomycetes</taxon>
        <taxon>Auriculariales</taxon>
        <taxon>Exidiaceae</taxon>
        <taxon>Exidia</taxon>
    </lineage>
</organism>
<sequence>MAARLAPETLAHVISYLHGEHRSIQRLTGVCRFWRAVARDHPLYWRHIQIADVWSRPSSLDAFLSRIAYGAEHKPNVSIRITAECSRGVEGEHHEEARRTSHTILKTVALHTHRLRSLKLTLGLEHLRFFADCHRETLLEFPCLVHLHLYLAMPLEERMSYSGPPLLFPPFRAPRVTALVLFDMLLTNPGTLCGTGGLEVLSLHCHGIKAPQLSAILTPFPRIERLYITLGKGVHSHTNTVTTPAPILKHLSLVLFSCNSLSVLRSISRSTIPPSLKTFDYYHSTVGSVPTAPQICLRIRQPILFSGSPRTEGIIVFATPDHDLLAFKTVLYSSACRCSLLYPLSFGTET</sequence>
<accession>A0A165CM67</accession>
<name>A0A165CM67_EXIGL</name>
<dbReference type="InterPro" id="IPR032675">
    <property type="entry name" value="LRR_dom_sf"/>
</dbReference>
<dbReference type="Pfam" id="PF12937">
    <property type="entry name" value="F-box-like"/>
    <property type="match status" value="1"/>
</dbReference>
<dbReference type="InterPro" id="IPR001810">
    <property type="entry name" value="F-box_dom"/>
</dbReference>
<dbReference type="InParanoid" id="A0A165CM67"/>
<dbReference type="Proteomes" id="UP000077266">
    <property type="component" value="Unassembled WGS sequence"/>
</dbReference>
<feature type="domain" description="F-box" evidence="1">
    <location>
        <begin position="7"/>
        <end position="48"/>
    </location>
</feature>
<protein>
    <recommendedName>
        <fullName evidence="1">F-box domain-containing protein</fullName>
    </recommendedName>
</protein>
<dbReference type="EMBL" id="KV426307">
    <property type="protein sequence ID" value="KZV82725.1"/>
    <property type="molecule type" value="Genomic_DNA"/>
</dbReference>
<keyword evidence="3" id="KW-1185">Reference proteome</keyword>
<proteinExistence type="predicted"/>
<dbReference type="AlphaFoldDB" id="A0A165CM67"/>
<dbReference type="Gene3D" id="3.80.10.10">
    <property type="entry name" value="Ribonuclease Inhibitor"/>
    <property type="match status" value="1"/>
</dbReference>
<evidence type="ECO:0000259" key="1">
    <source>
        <dbReference type="Pfam" id="PF12937"/>
    </source>
</evidence>
<evidence type="ECO:0000313" key="2">
    <source>
        <dbReference type="EMBL" id="KZV82725.1"/>
    </source>
</evidence>
<dbReference type="SUPFAM" id="SSF81383">
    <property type="entry name" value="F-box domain"/>
    <property type="match status" value="1"/>
</dbReference>
<gene>
    <name evidence="2" type="ORF">EXIGLDRAFT_843487</name>
</gene>
<reference evidence="2 3" key="1">
    <citation type="journal article" date="2016" name="Mol. Biol. Evol.">
        <title>Comparative Genomics of Early-Diverging Mushroom-Forming Fungi Provides Insights into the Origins of Lignocellulose Decay Capabilities.</title>
        <authorList>
            <person name="Nagy L.G."/>
            <person name="Riley R."/>
            <person name="Tritt A."/>
            <person name="Adam C."/>
            <person name="Daum C."/>
            <person name="Floudas D."/>
            <person name="Sun H."/>
            <person name="Yadav J.S."/>
            <person name="Pangilinan J."/>
            <person name="Larsson K.H."/>
            <person name="Matsuura K."/>
            <person name="Barry K."/>
            <person name="Labutti K."/>
            <person name="Kuo R."/>
            <person name="Ohm R.A."/>
            <person name="Bhattacharya S.S."/>
            <person name="Shirouzu T."/>
            <person name="Yoshinaga Y."/>
            <person name="Martin F.M."/>
            <person name="Grigoriev I.V."/>
            <person name="Hibbett D.S."/>
        </authorList>
    </citation>
    <scope>NUCLEOTIDE SEQUENCE [LARGE SCALE GENOMIC DNA]</scope>
    <source>
        <strain evidence="2 3">HHB12029</strain>
    </source>
</reference>
<dbReference type="InterPro" id="IPR036047">
    <property type="entry name" value="F-box-like_dom_sf"/>
</dbReference>